<dbReference type="InterPro" id="IPR011645">
    <property type="entry name" value="HNOB_dom_associated"/>
</dbReference>
<name>A0A1D1UYA4_RAMVA</name>
<dbReference type="Pfam" id="PF00211">
    <property type="entry name" value="Guanylate_cyc"/>
    <property type="match status" value="1"/>
</dbReference>
<dbReference type="GO" id="GO:0038060">
    <property type="term" value="P:nitric oxide-cGMP-mediated signaling"/>
    <property type="evidence" value="ECO:0007669"/>
    <property type="project" value="TreeGrafter"/>
</dbReference>
<dbReference type="Gene3D" id="3.30.70.1230">
    <property type="entry name" value="Nucleotide cyclase"/>
    <property type="match status" value="1"/>
</dbReference>
<keyword evidence="7" id="KW-1185">Reference proteome</keyword>
<dbReference type="SUPFAM" id="SSF55073">
    <property type="entry name" value="Nucleotide cyclase"/>
    <property type="match status" value="1"/>
</dbReference>
<dbReference type="GO" id="GO:0070482">
    <property type="term" value="P:response to oxygen levels"/>
    <property type="evidence" value="ECO:0007669"/>
    <property type="project" value="TreeGrafter"/>
</dbReference>
<dbReference type="Gene3D" id="3.30.450.260">
    <property type="entry name" value="Haem NO binding associated domain"/>
    <property type="match status" value="1"/>
</dbReference>
<dbReference type="InterPro" id="IPR042463">
    <property type="entry name" value="HNOB_dom_associated_sf"/>
</dbReference>
<dbReference type="InterPro" id="IPR001054">
    <property type="entry name" value="A/G_cyclase"/>
</dbReference>
<organism evidence="6 7">
    <name type="scientific">Ramazzottius varieornatus</name>
    <name type="common">Water bear</name>
    <name type="synonym">Tardigrade</name>
    <dbReference type="NCBI Taxonomy" id="947166"/>
    <lineage>
        <taxon>Eukaryota</taxon>
        <taxon>Metazoa</taxon>
        <taxon>Ecdysozoa</taxon>
        <taxon>Tardigrada</taxon>
        <taxon>Eutardigrada</taxon>
        <taxon>Parachela</taxon>
        <taxon>Hypsibioidea</taxon>
        <taxon>Ramazzottiidae</taxon>
        <taxon>Ramazzottius</taxon>
    </lineage>
</organism>
<keyword evidence="3" id="KW-0456">Lyase</keyword>
<dbReference type="AlphaFoldDB" id="A0A1D1UYA4"/>
<feature type="domain" description="Guanylate cyclase" evidence="5">
    <location>
        <begin position="145"/>
        <end position="240"/>
    </location>
</feature>
<sequence length="302" mass="33546">MLFVKEWESMLFLGTAILQDLDVLSSTGLYLNDLSMHDSSRDLVLAGAQQGVEMKLIMKQETMRTKQLEDAVHRLEKEKSRRQALMYKLLPKTLATEAFNRLEANETQLGQTEQTLETAPNATLMLCFWDIDSENPETSRQVVAIHKHLDLFAERFGYFKIETTQATFMAVSGIPTGTENTEENACVLAKKIVCFASNSAVSIPIYIAIHSGPTTYSVIGSRFPRLCVFGQTVTDLKALAKLAKSVMPAPDGMNSQMVLLSEAVRSRLPEKSGNNMTAGPNMITTKTAMKTYALQMETTRDS</sequence>
<keyword evidence="4" id="KW-0141">cGMP biosynthesis</keyword>
<evidence type="ECO:0000256" key="3">
    <source>
        <dbReference type="ARBA" id="ARBA00023239"/>
    </source>
</evidence>
<dbReference type="Proteomes" id="UP000186922">
    <property type="component" value="Unassembled WGS sequence"/>
</dbReference>
<evidence type="ECO:0000256" key="2">
    <source>
        <dbReference type="ARBA" id="ARBA00022741"/>
    </source>
</evidence>
<proteinExistence type="predicted"/>
<accession>A0A1D1UYA4</accession>
<keyword evidence="2" id="KW-0547">Nucleotide-binding</keyword>
<dbReference type="PANTHER" id="PTHR45655:SF10">
    <property type="entry name" value="SOLUBLE GUANYLATE CYCLASE 88E"/>
    <property type="match status" value="1"/>
</dbReference>
<evidence type="ECO:0000259" key="5">
    <source>
        <dbReference type="PROSITE" id="PS50125"/>
    </source>
</evidence>
<dbReference type="InterPro" id="IPR029787">
    <property type="entry name" value="Nucleotide_cyclase"/>
</dbReference>
<dbReference type="Pfam" id="PF07701">
    <property type="entry name" value="HNOBA"/>
    <property type="match status" value="1"/>
</dbReference>
<dbReference type="STRING" id="947166.A0A1D1UYA4"/>
<dbReference type="EMBL" id="BDGG01000002">
    <property type="protein sequence ID" value="GAU91423.1"/>
    <property type="molecule type" value="Genomic_DNA"/>
</dbReference>
<dbReference type="GO" id="GO:0000166">
    <property type="term" value="F:nucleotide binding"/>
    <property type="evidence" value="ECO:0007669"/>
    <property type="project" value="UniProtKB-KW"/>
</dbReference>
<protein>
    <recommendedName>
        <fullName evidence="1">guanylate cyclase</fullName>
        <ecNumber evidence="1">4.6.1.2</ecNumber>
    </recommendedName>
</protein>
<comment type="caution">
    <text evidence="6">The sequence shown here is derived from an EMBL/GenBank/DDBJ whole genome shotgun (WGS) entry which is preliminary data.</text>
</comment>
<evidence type="ECO:0000256" key="4">
    <source>
        <dbReference type="ARBA" id="ARBA00023293"/>
    </source>
</evidence>
<dbReference type="GO" id="GO:0004383">
    <property type="term" value="F:guanylate cyclase activity"/>
    <property type="evidence" value="ECO:0007669"/>
    <property type="project" value="UniProtKB-EC"/>
</dbReference>
<gene>
    <name evidence="6" type="primary">RvY_03681</name>
    <name evidence="6" type="synonym">RvY_03681.1</name>
    <name evidence="6" type="ORF">RvY_03681-1</name>
</gene>
<evidence type="ECO:0000313" key="7">
    <source>
        <dbReference type="Proteomes" id="UP000186922"/>
    </source>
</evidence>
<dbReference type="EC" id="4.6.1.2" evidence="1"/>
<reference evidence="6 7" key="1">
    <citation type="journal article" date="2016" name="Nat. Commun.">
        <title>Extremotolerant tardigrade genome and improved radiotolerance of human cultured cells by tardigrade-unique protein.</title>
        <authorList>
            <person name="Hashimoto T."/>
            <person name="Horikawa D.D."/>
            <person name="Saito Y."/>
            <person name="Kuwahara H."/>
            <person name="Kozuka-Hata H."/>
            <person name="Shin-I T."/>
            <person name="Minakuchi Y."/>
            <person name="Ohishi K."/>
            <person name="Motoyama A."/>
            <person name="Aizu T."/>
            <person name="Enomoto A."/>
            <person name="Kondo K."/>
            <person name="Tanaka S."/>
            <person name="Hara Y."/>
            <person name="Koshikawa S."/>
            <person name="Sagara H."/>
            <person name="Miura T."/>
            <person name="Yokobori S."/>
            <person name="Miyagawa K."/>
            <person name="Suzuki Y."/>
            <person name="Kubo T."/>
            <person name="Oyama M."/>
            <person name="Kohara Y."/>
            <person name="Fujiyama A."/>
            <person name="Arakawa K."/>
            <person name="Katayama T."/>
            <person name="Toyoda A."/>
            <person name="Kunieda T."/>
        </authorList>
    </citation>
    <scope>NUCLEOTIDE SEQUENCE [LARGE SCALE GENOMIC DNA]</scope>
    <source>
        <strain evidence="6 7">YOKOZUNA-1</strain>
    </source>
</reference>
<dbReference type="OrthoDB" id="6425136at2759"/>
<dbReference type="Gene3D" id="6.10.250.780">
    <property type="match status" value="1"/>
</dbReference>
<dbReference type="PROSITE" id="PS50125">
    <property type="entry name" value="GUANYLATE_CYCLASE_2"/>
    <property type="match status" value="1"/>
</dbReference>
<dbReference type="SMART" id="SM00044">
    <property type="entry name" value="CYCc"/>
    <property type="match status" value="1"/>
</dbReference>
<dbReference type="PANTHER" id="PTHR45655">
    <property type="entry name" value="GUANYLATE CYCLASE SOLUBLE SUBUNIT BETA-2"/>
    <property type="match status" value="1"/>
</dbReference>
<dbReference type="GO" id="GO:0008074">
    <property type="term" value="C:guanylate cyclase complex, soluble"/>
    <property type="evidence" value="ECO:0007669"/>
    <property type="project" value="TreeGrafter"/>
</dbReference>
<evidence type="ECO:0000313" key="6">
    <source>
        <dbReference type="EMBL" id="GAU91423.1"/>
    </source>
</evidence>
<evidence type="ECO:0000256" key="1">
    <source>
        <dbReference type="ARBA" id="ARBA00012202"/>
    </source>
</evidence>